<dbReference type="Gene3D" id="1.10.10.10">
    <property type="entry name" value="Winged helix-like DNA-binding domain superfamily/Winged helix DNA-binding domain"/>
    <property type="match status" value="1"/>
</dbReference>
<dbReference type="GO" id="GO:0044389">
    <property type="term" value="F:ubiquitin-like protein ligase binding"/>
    <property type="evidence" value="ECO:0007669"/>
    <property type="project" value="TreeGrafter"/>
</dbReference>
<organism evidence="11">
    <name type="scientific">Ascaris suum</name>
    <name type="common">Pig roundworm</name>
    <name type="synonym">Ascaris lumbricoides</name>
    <dbReference type="NCBI Taxonomy" id="6253"/>
    <lineage>
        <taxon>Eukaryota</taxon>
        <taxon>Metazoa</taxon>
        <taxon>Ecdysozoa</taxon>
        <taxon>Nematoda</taxon>
        <taxon>Chromadorea</taxon>
        <taxon>Rhabditida</taxon>
        <taxon>Spirurina</taxon>
        <taxon>Ascaridomorpha</taxon>
        <taxon>Ascaridoidea</taxon>
        <taxon>Ascarididae</taxon>
        <taxon>Ascaris</taxon>
    </lineage>
</organism>
<keyword evidence="4 10" id="KW-0812">Transmembrane</keyword>
<reference evidence="11" key="1">
    <citation type="journal article" date="2011" name="Genome Res.">
        <title>Deep small RNA sequencing from the nematode Ascaris reveals conservation, functional diversification, and novel developmental profiles.</title>
        <authorList>
            <person name="Wang J."/>
            <person name="Czech B."/>
            <person name="Crunk A."/>
            <person name="Wallace A."/>
            <person name="Mitreva M."/>
            <person name="Hannon G.J."/>
            <person name="Davis R.E."/>
        </authorList>
    </citation>
    <scope>NUCLEOTIDE SEQUENCE</scope>
</reference>
<evidence type="ECO:0000256" key="6">
    <source>
        <dbReference type="ARBA" id="ARBA00022824"/>
    </source>
</evidence>
<dbReference type="EMBL" id="JI168163">
    <property type="protein sequence ID" value="ADY43006.1"/>
    <property type="molecule type" value="mRNA"/>
</dbReference>
<dbReference type="FunFam" id="1.10.10.10:FF:000143">
    <property type="entry name" value="DDRGK domain-containing protein 1"/>
    <property type="match status" value="1"/>
</dbReference>
<keyword evidence="7 10" id="KW-1133">Transmembrane helix</keyword>
<evidence type="ECO:0000256" key="2">
    <source>
        <dbReference type="ARBA" id="ARBA00009829"/>
    </source>
</evidence>
<dbReference type="AlphaFoldDB" id="F1KYQ2"/>
<accession>F1KYQ2</accession>
<dbReference type="SMART" id="SM01128">
    <property type="entry name" value="DDRGK"/>
    <property type="match status" value="1"/>
</dbReference>
<evidence type="ECO:0000256" key="9">
    <source>
        <dbReference type="SAM" id="MobiDB-lite"/>
    </source>
</evidence>
<feature type="region of interest" description="Disordered" evidence="9">
    <location>
        <begin position="159"/>
        <end position="205"/>
    </location>
</feature>
<sequence>MIMNVNAVSKKLTDPSLRMVELDPLLLGSVSFLLTALTFIIIRIIKLYNDETRAHQRTEAILAMAAQDTRRERTEREPLVIAGRRRAAVRRRANAGSGDDMGFIAAAATEGLNDSEQEGEPTLFEALGNDERIGKKKLAKLQAKAEKKAQREAELIEREERKKEEKEREEMREAEREKQRLEEEAEKERKRIEREEREKREEEEYQKMKEAFEVAEEGFDLRDDEENEDLMRQFVDYIKNAKVVSMDELGAHFKLRTEEAVDRLNYFIENGTLTGVVDDRGKFIYITEEELQAVAKFINQRGRVSLSELAEYSNKLISLESKA</sequence>
<dbReference type="PANTHER" id="PTHR48176">
    <property type="entry name" value="DDRGK DOMAIN-CONTAINING PROTEIN 1"/>
    <property type="match status" value="1"/>
</dbReference>
<comment type="similarity">
    <text evidence="2">Belongs to the DDRGK1 family.</text>
</comment>
<proteinExistence type="evidence at transcript level"/>
<dbReference type="InterPro" id="IPR019153">
    <property type="entry name" value="DDRGK_dom-contain"/>
</dbReference>
<protein>
    <recommendedName>
        <fullName evidence="3">DDRGK domain-containing protein 1</fullName>
    </recommendedName>
</protein>
<dbReference type="SUPFAM" id="SSF46785">
    <property type="entry name" value="Winged helix' DNA-binding domain"/>
    <property type="match status" value="1"/>
</dbReference>
<evidence type="ECO:0000256" key="1">
    <source>
        <dbReference type="ARBA" id="ARBA00004389"/>
    </source>
</evidence>
<dbReference type="Pfam" id="PF09756">
    <property type="entry name" value="DDRGK"/>
    <property type="match status" value="1"/>
</dbReference>
<dbReference type="InterPro" id="IPR036388">
    <property type="entry name" value="WH-like_DNA-bd_sf"/>
</dbReference>
<dbReference type="PANTHER" id="PTHR48176:SF1">
    <property type="entry name" value="DDRGK DOMAIN-CONTAINING PROTEIN 1"/>
    <property type="match status" value="1"/>
</dbReference>
<dbReference type="GO" id="GO:0005789">
    <property type="term" value="C:endoplasmic reticulum membrane"/>
    <property type="evidence" value="ECO:0007669"/>
    <property type="project" value="UniProtKB-SubCell"/>
</dbReference>
<dbReference type="InterPro" id="IPR050899">
    <property type="entry name" value="DDRGK_domain-containing"/>
</dbReference>
<evidence type="ECO:0000256" key="4">
    <source>
        <dbReference type="ARBA" id="ARBA00022692"/>
    </source>
</evidence>
<keyword evidence="8 10" id="KW-0472">Membrane</keyword>
<dbReference type="InterPro" id="IPR036390">
    <property type="entry name" value="WH_DNA-bd_sf"/>
</dbReference>
<keyword evidence="5" id="KW-0833">Ubl conjugation pathway</keyword>
<evidence type="ECO:0000313" key="11">
    <source>
        <dbReference type="EMBL" id="ADY43006.1"/>
    </source>
</evidence>
<evidence type="ECO:0000256" key="3">
    <source>
        <dbReference type="ARBA" id="ARBA00018218"/>
    </source>
</evidence>
<evidence type="ECO:0000256" key="5">
    <source>
        <dbReference type="ARBA" id="ARBA00022786"/>
    </source>
</evidence>
<feature type="transmembrane region" description="Helical" evidence="10">
    <location>
        <begin position="25"/>
        <end position="45"/>
    </location>
</feature>
<keyword evidence="6" id="KW-0256">Endoplasmic reticulum</keyword>
<comment type="subcellular location">
    <subcellularLocation>
        <location evidence="1">Endoplasmic reticulum membrane</location>
        <topology evidence="1">Single-pass membrane protein</topology>
    </subcellularLocation>
</comment>
<evidence type="ECO:0000256" key="7">
    <source>
        <dbReference type="ARBA" id="ARBA00022989"/>
    </source>
</evidence>
<evidence type="ECO:0000256" key="10">
    <source>
        <dbReference type="SAM" id="Phobius"/>
    </source>
</evidence>
<name>F1KYQ2_ASCSU</name>
<evidence type="ECO:0000256" key="8">
    <source>
        <dbReference type="ARBA" id="ARBA00023136"/>
    </source>
</evidence>